<dbReference type="Pfam" id="PF00076">
    <property type="entry name" value="RRM_1"/>
    <property type="match status" value="1"/>
</dbReference>
<dbReference type="SUPFAM" id="SSF54928">
    <property type="entry name" value="RNA-binding domain, RBD"/>
    <property type="match status" value="1"/>
</dbReference>
<proteinExistence type="predicted"/>
<accession>A0AAV9BLS8</accession>
<keyword evidence="1 2" id="KW-0694">RNA-binding</keyword>
<evidence type="ECO:0000259" key="3">
    <source>
        <dbReference type="PROSITE" id="PS50102"/>
    </source>
</evidence>
<dbReference type="SMART" id="SM00360">
    <property type="entry name" value="RRM"/>
    <property type="match status" value="1"/>
</dbReference>
<keyword evidence="5" id="KW-1185">Reference proteome</keyword>
<dbReference type="InterPro" id="IPR035979">
    <property type="entry name" value="RBD_domain_sf"/>
</dbReference>
<feature type="domain" description="RRM" evidence="3">
    <location>
        <begin position="77"/>
        <end position="155"/>
    </location>
</feature>
<dbReference type="InterPro" id="IPR052462">
    <property type="entry name" value="SLIRP/GR-RBP-like"/>
</dbReference>
<evidence type="ECO:0000256" key="1">
    <source>
        <dbReference type="ARBA" id="ARBA00022884"/>
    </source>
</evidence>
<protein>
    <submittedName>
        <fullName evidence="4">Glycine-rich RNA-binding protein 10</fullName>
    </submittedName>
</protein>
<evidence type="ECO:0000313" key="4">
    <source>
        <dbReference type="EMBL" id="KAK1277291.1"/>
    </source>
</evidence>
<dbReference type="EMBL" id="JAUJYN010000002">
    <property type="protein sequence ID" value="KAK1277291.1"/>
    <property type="molecule type" value="Genomic_DNA"/>
</dbReference>
<dbReference type="PROSITE" id="PS50102">
    <property type="entry name" value="RRM"/>
    <property type="match status" value="1"/>
</dbReference>
<gene>
    <name evidence="4" type="ORF">QJS04_geneDACA017795</name>
</gene>
<reference evidence="4" key="2">
    <citation type="submission" date="2023-06" db="EMBL/GenBank/DDBJ databases">
        <authorList>
            <person name="Ma L."/>
            <person name="Liu K.-W."/>
            <person name="Li Z."/>
            <person name="Hsiao Y.-Y."/>
            <person name="Qi Y."/>
            <person name="Fu T."/>
            <person name="Tang G."/>
            <person name="Zhang D."/>
            <person name="Sun W.-H."/>
            <person name="Liu D.-K."/>
            <person name="Li Y."/>
            <person name="Chen G.-Z."/>
            <person name="Liu X.-D."/>
            <person name="Liao X.-Y."/>
            <person name="Jiang Y.-T."/>
            <person name="Yu X."/>
            <person name="Hao Y."/>
            <person name="Huang J."/>
            <person name="Zhao X.-W."/>
            <person name="Ke S."/>
            <person name="Chen Y.-Y."/>
            <person name="Wu W.-L."/>
            <person name="Hsu J.-L."/>
            <person name="Lin Y.-F."/>
            <person name="Huang M.-D."/>
            <person name="Li C.-Y."/>
            <person name="Huang L."/>
            <person name="Wang Z.-W."/>
            <person name="Zhao X."/>
            <person name="Zhong W.-Y."/>
            <person name="Peng D.-H."/>
            <person name="Ahmad S."/>
            <person name="Lan S."/>
            <person name="Zhang J.-S."/>
            <person name="Tsai W.-C."/>
            <person name="Van De Peer Y."/>
            <person name="Liu Z.-J."/>
        </authorList>
    </citation>
    <scope>NUCLEOTIDE SEQUENCE</scope>
    <source>
        <strain evidence="4">SCP</strain>
        <tissue evidence="4">Leaves</tissue>
    </source>
</reference>
<dbReference type="Proteomes" id="UP001179952">
    <property type="component" value="Unassembled WGS sequence"/>
</dbReference>
<dbReference type="GO" id="GO:0003723">
    <property type="term" value="F:RNA binding"/>
    <property type="evidence" value="ECO:0007669"/>
    <property type="project" value="UniProtKB-UniRule"/>
</dbReference>
<evidence type="ECO:0000256" key="2">
    <source>
        <dbReference type="PROSITE-ProRule" id="PRU00176"/>
    </source>
</evidence>
<dbReference type="PANTHER" id="PTHR48027">
    <property type="entry name" value="HETEROGENEOUS NUCLEAR RIBONUCLEOPROTEIN 87F-RELATED"/>
    <property type="match status" value="1"/>
</dbReference>
<name>A0AAV9BLS8_ACOGR</name>
<organism evidence="4 5">
    <name type="scientific">Acorus gramineus</name>
    <name type="common">Dwarf sweet flag</name>
    <dbReference type="NCBI Taxonomy" id="55184"/>
    <lineage>
        <taxon>Eukaryota</taxon>
        <taxon>Viridiplantae</taxon>
        <taxon>Streptophyta</taxon>
        <taxon>Embryophyta</taxon>
        <taxon>Tracheophyta</taxon>
        <taxon>Spermatophyta</taxon>
        <taxon>Magnoliopsida</taxon>
        <taxon>Liliopsida</taxon>
        <taxon>Acoraceae</taxon>
        <taxon>Acorus</taxon>
    </lineage>
</organism>
<dbReference type="Gene3D" id="3.30.70.330">
    <property type="match status" value="1"/>
</dbReference>
<reference evidence="4" key="1">
    <citation type="journal article" date="2023" name="Nat. Commun.">
        <title>Diploid and tetraploid genomes of Acorus and the evolution of monocots.</title>
        <authorList>
            <person name="Ma L."/>
            <person name="Liu K.W."/>
            <person name="Li Z."/>
            <person name="Hsiao Y.Y."/>
            <person name="Qi Y."/>
            <person name="Fu T."/>
            <person name="Tang G.D."/>
            <person name="Zhang D."/>
            <person name="Sun W.H."/>
            <person name="Liu D.K."/>
            <person name="Li Y."/>
            <person name="Chen G.Z."/>
            <person name="Liu X.D."/>
            <person name="Liao X.Y."/>
            <person name="Jiang Y.T."/>
            <person name="Yu X."/>
            <person name="Hao Y."/>
            <person name="Huang J."/>
            <person name="Zhao X.W."/>
            <person name="Ke S."/>
            <person name="Chen Y.Y."/>
            <person name="Wu W.L."/>
            <person name="Hsu J.L."/>
            <person name="Lin Y.F."/>
            <person name="Huang M.D."/>
            <person name="Li C.Y."/>
            <person name="Huang L."/>
            <person name="Wang Z.W."/>
            <person name="Zhao X."/>
            <person name="Zhong W.Y."/>
            <person name="Peng D.H."/>
            <person name="Ahmad S."/>
            <person name="Lan S."/>
            <person name="Zhang J.S."/>
            <person name="Tsai W.C."/>
            <person name="Van de Peer Y."/>
            <person name="Liu Z.J."/>
        </authorList>
    </citation>
    <scope>NUCLEOTIDE SEQUENCE</scope>
    <source>
        <strain evidence="4">SCP</strain>
    </source>
</reference>
<dbReference type="InterPro" id="IPR012677">
    <property type="entry name" value="Nucleotide-bd_a/b_plait_sf"/>
</dbReference>
<comment type="caution">
    <text evidence="4">The sequence shown here is derived from an EMBL/GenBank/DDBJ whole genome shotgun (WGS) entry which is preliminary data.</text>
</comment>
<sequence length="169" mass="18514">MAATSLCSSMLSFLFPPSPRLITKTLVPETLAPPKTLVPKPSVVSPSASTNRHGLTIRNTRMISDHQIEDEESPSSARIIIKGLSQSTSQGYLVKAFSHFGEVSRVKVITSRTSKNSLGLAYIWFTCEVDAKMAVNQMDGKFVDGRFISVAIAKPEAPTSQVRPEPYRF</sequence>
<evidence type="ECO:0000313" key="5">
    <source>
        <dbReference type="Proteomes" id="UP001179952"/>
    </source>
</evidence>
<dbReference type="InterPro" id="IPR000504">
    <property type="entry name" value="RRM_dom"/>
</dbReference>
<dbReference type="AlphaFoldDB" id="A0AAV9BLS8"/>